<evidence type="ECO:0000256" key="6">
    <source>
        <dbReference type="ARBA" id="ARBA00022692"/>
    </source>
</evidence>
<evidence type="ECO:0000256" key="7">
    <source>
        <dbReference type="ARBA" id="ARBA00022824"/>
    </source>
</evidence>
<comment type="subcellular location">
    <subcellularLocation>
        <location evidence="1 11">Endoplasmic reticulum membrane</location>
        <topology evidence="1 11">Multi-pass membrane protein</topology>
    </subcellularLocation>
</comment>
<evidence type="ECO:0000256" key="2">
    <source>
        <dbReference type="ARBA" id="ARBA00004687"/>
    </source>
</evidence>
<feature type="signal peptide" evidence="12">
    <location>
        <begin position="1"/>
        <end position="22"/>
    </location>
</feature>
<feature type="transmembrane region" description="Helical" evidence="11">
    <location>
        <begin position="280"/>
        <end position="304"/>
    </location>
</feature>
<evidence type="ECO:0000256" key="11">
    <source>
        <dbReference type="RuleBase" id="RU363075"/>
    </source>
</evidence>
<evidence type="ECO:0000313" key="14">
    <source>
        <dbReference type="Proteomes" id="UP000323386"/>
    </source>
</evidence>
<comment type="caution">
    <text evidence="11">Lacks conserved residue(s) required for the propagation of feature annotation.</text>
</comment>
<dbReference type="EC" id="2.4.1.-" evidence="11"/>
<keyword evidence="9 11" id="KW-0472">Membrane</keyword>
<evidence type="ECO:0000256" key="10">
    <source>
        <dbReference type="ARBA" id="ARBA00038466"/>
    </source>
</evidence>
<gene>
    <name evidence="13" type="ORF">PSFLO_01700</name>
</gene>
<organism evidence="13 14">
    <name type="scientific">Pseudozyma flocculosa</name>
    <dbReference type="NCBI Taxonomy" id="84751"/>
    <lineage>
        <taxon>Eukaryota</taxon>
        <taxon>Fungi</taxon>
        <taxon>Dikarya</taxon>
        <taxon>Basidiomycota</taxon>
        <taxon>Ustilaginomycotina</taxon>
        <taxon>Ustilaginomycetes</taxon>
        <taxon>Ustilaginales</taxon>
        <taxon>Ustilaginaceae</taxon>
        <taxon>Pseudozyma</taxon>
    </lineage>
</organism>
<keyword evidence="7 11" id="KW-0256">Endoplasmic reticulum</keyword>
<evidence type="ECO:0000313" key="13">
    <source>
        <dbReference type="EMBL" id="SPO36229.1"/>
    </source>
</evidence>
<dbReference type="AlphaFoldDB" id="A0A5C3EYN0"/>
<comment type="similarity">
    <text evidence="10">Belongs to the glycosyltransferase 22 family. PIGZ subfamily.</text>
</comment>
<dbReference type="InterPro" id="IPR005599">
    <property type="entry name" value="GPI_mannosylTrfase"/>
</dbReference>
<evidence type="ECO:0000256" key="9">
    <source>
        <dbReference type="ARBA" id="ARBA00023136"/>
    </source>
</evidence>
<feature type="transmembrane region" description="Helical" evidence="11">
    <location>
        <begin position="180"/>
        <end position="211"/>
    </location>
</feature>
<dbReference type="PANTHER" id="PTHR22760">
    <property type="entry name" value="GLYCOSYLTRANSFERASE"/>
    <property type="match status" value="1"/>
</dbReference>
<dbReference type="PANTHER" id="PTHR22760:SF3">
    <property type="entry name" value="GPI MANNOSYLTRANSFERASE 4"/>
    <property type="match status" value="1"/>
</dbReference>
<feature type="transmembrane region" description="Helical" evidence="11">
    <location>
        <begin position="325"/>
        <end position="348"/>
    </location>
</feature>
<evidence type="ECO:0000256" key="12">
    <source>
        <dbReference type="SAM" id="SignalP"/>
    </source>
</evidence>
<dbReference type="OrthoDB" id="10066429at2759"/>
<feature type="chain" id="PRO_5022843490" description="Mannosyltransferase" evidence="12">
    <location>
        <begin position="23"/>
        <end position="555"/>
    </location>
</feature>
<keyword evidence="5" id="KW-0808">Transferase</keyword>
<dbReference type="GO" id="GO:0000026">
    <property type="term" value="F:alpha-1,2-mannosyltransferase activity"/>
    <property type="evidence" value="ECO:0007669"/>
    <property type="project" value="TreeGrafter"/>
</dbReference>
<dbReference type="GO" id="GO:0006506">
    <property type="term" value="P:GPI anchor biosynthetic process"/>
    <property type="evidence" value="ECO:0007669"/>
    <property type="project" value="UniProtKB-KW"/>
</dbReference>
<dbReference type="Proteomes" id="UP000323386">
    <property type="component" value="Unassembled WGS sequence"/>
</dbReference>
<name>A0A5C3EYN0_9BASI</name>
<proteinExistence type="inferred from homology"/>
<protein>
    <recommendedName>
        <fullName evidence="11">Mannosyltransferase</fullName>
        <ecNumber evidence="11">2.4.1.-</ecNumber>
    </recommendedName>
</protein>
<keyword evidence="4 11" id="KW-0328">Glycosyltransferase</keyword>
<reference evidence="13 14" key="1">
    <citation type="submission" date="2018-03" db="EMBL/GenBank/DDBJ databases">
        <authorList>
            <person name="Guldener U."/>
        </authorList>
    </citation>
    <scope>NUCLEOTIDE SEQUENCE [LARGE SCALE GENOMIC DNA]</scope>
    <source>
        <strain evidence="13 14">DAOM196992</strain>
    </source>
</reference>
<keyword evidence="8 11" id="KW-1133">Transmembrane helix</keyword>
<feature type="transmembrane region" description="Helical" evidence="11">
    <location>
        <begin position="223"/>
        <end position="243"/>
    </location>
</feature>
<evidence type="ECO:0000256" key="3">
    <source>
        <dbReference type="ARBA" id="ARBA00022502"/>
    </source>
</evidence>
<evidence type="ECO:0000256" key="1">
    <source>
        <dbReference type="ARBA" id="ARBA00004477"/>
    </source>
</evidence>
<keyword evidence="12" id="KW-0732">Signal</keyword>
<dbReference type="GO" id="GO:0005789">
    <property type="term" value="C:endoplasmic reticulum membrane"/>
    <property type="evidence" value="ECO:0007669"/>
    <property type="project" value="UniProtKB-SubCell"/>
</dbReference>
<keyword evidence="3" id="KW-0337">GPI-anchor biosynthesis</keyword>
<dbReference type="Pfam" id="PF03901">
    <property type="entry name" value="Glyco_transf_22"/>
    <property type="match status" value="1"/>
</dbReference>
<comment type="pathway">
    <text evidence="2">Glycolipid biosynthesis; glycosylphosphatidylinositol-anchor biosynthesis.</text>
</comment>
<dbReference type="EMBL" id="OOIP01000004">
    <property type="protein sequence ID" value="SPO36229.1"/>
    <property type="molecule type" value="Genomic_DNA"/>
</dbReference>
<evidence type="ECO:0000256" key="8">
    <source>
        <dbReference type="ARBA" id="ARBA00022989"/>
    </source>
</evidence>
<keyword evidence="6 11" id="KW-0812">Transmembrane</keyword>
<keyword evidence="14" id="KW-1185">Reference proteome</keyword>
<evidence type="ECO:0000256" key="4">
    <source>
        <dbReference type="ARBA" id="ARBA00022676"/>
    </source>
</evidence>
<accession>A0A5C3EYN0</accession>
<sequence length="555" mass="60358">MARASSLAPLYAALVAIRVWSALRGHAYIHPDEFFQSGESAFGDVFGLDTRKMWEFQPSFSCRSMASLRLVNLPASIYAALSPERAPKASTLFYLQRLTFLAASFILDYAVFCLAPRTRRLSALCLLAASSSILTFQVRPFSNSVESTVLALSLLAYRSALEHLSPPAAVVPSSPHLASAALGALAALGLFSRFTFVLFFLPIGVAFLVTLGTSPRSRPSSRLAALLSAAAAFATIAAAHVAYDSRYYARGTRWVLAPFNAFTYNMRTQNVALHGVHPRWLHALVNLPMIVGAAPVATLIWAAVVRCKRRSRSGSVDKRVSDRPAPGVSSAVLSSIIVTSLVGLSISPHQEPRFLLPLVVPTILLFHRHLGSASWRGAARGTKTAILVLFAVQQTLQLFFFGFAHQAGLVPALLHIDRHIVPDLTPLEGRTQTPTKIYFWKTFMVPRHLLPSLSRSDEASTDRRAHIVASNTVTAVELGRAVQEDHEGAATSLSYVVAPTWAFLELAQHLDFARVDIVETFTPHLDMDHIPEMVGAVRKTSPKTGLGLVIATVQP</sequence>
<evidence type="ECO:0000256" key="5">
    <source>
        <dbReference type="ARBA" id="ARBA00022679"/>
    </source>
</evidence>